<reference evidence="1 2" key="1">
    <citation type="submission" date="2020-02" db="EMBL/GenBank/DDBJ databases">
        <authorList>
            <person name="Ma Q."/>
            <person name="Huang Y."/>
            <person name="Song X."/>
            <person name="Pei D."/>
        </authorList>
    </citation>
    <scope>NUCLEOTIDE SEQUENCE [LARGE SCALE GENOMIC DNA]</scope>
    <source>
        <strain evidence="1">Sxm20200214</strain>
        <tissue evidence="1">Leaf</tissue>
    </source>
</reference>
<dbReference type="Proteomes" id="UP000886595">
    <property type="component" value="Unassembled WGS sequence"/>
</dbReference>
<accession>A0A8X7V1Q3</accession>
<comment type="caution">
    <text evidence="1">The sequence shown here is derived from an EMBL/GenBank/DDBJ whole genome shotgun (WGS) entry which is preliminary data.</text>
</comment>
<evidence type="ECO:0000313" key="2">
    <source>
        <dbReference type="Proteomes" id="UP000886595"/>
    </source>
</evidence>
<proteinExistence type="predicted"/>
<keyword evidence="2" id="KW-1185">Reference proteome</keyword>
<sequence length="160" mass="17254">MVMELRFSHLSGSRWSTAISELGVLIDYGEWSPLSLMCHRGCALFSMVKQAAESLLPRRLVSGSDMPAVIVSLAWCMARESKACSLKVAVSVYRGALATGVCSAQGLDTGRWPLVVTNDWQWFLSTAGTIRHLIKACGQVEGNGRQCGMSRPLEMMGGGG</sequence>
<organism evidence="1 2">
    <name type="scientific">Brassica carinata</name>
    <name type="common">Ethiopian mustard</name>
    <name type="synonym">Abyssinian cabbage</name>
    <dbReference type="NCBI Taxonomy" id="52824"/>
    <lineage>
        <taxon>Eukaryota</taxon>
        <taxon>Viridiplantae</taxon>
        <taxon>Streptophyta</taxon>
        <taxon>Embryophyta</taxon>
        <taxon>Tracheophyta</taxon>
        <taxon>Spermatophyta</taxon>
        <taxon>Magnoliopsida</taxon>
        <taxon>eudicotyledons</taxon>
        <taxon>Gunneridae</taxon>
        <taxon>Pentapetalae</taxon>
        <taxon>rosids</taxon>
        <taxon>malvids</taxon>
        <taxon>Brassicales</taxon>
        <taxon>Brassicaceae</taxon>
        <taxon>Brassiceae</taxon>
        <taxon>Brassica</taxon>
    </lineage>
</organism>
<name>A0A8X7V1Q3_BRACI</name>
<dbReference type="AlphaFoldDB" id="A0A8X7V1Q3"/>
<protein>
    <submittedName>
        <fullName evidence="1">Uncharacterized protein</fullName>
    </submittedName>
</protein>
<dbReference type="EMBL" id="JAAMPC010000008">
    <property type="protein sequence ID" value="KAG2298979.1"/>
    <property type="molecule type" value="Genomic_DNA"/>
</dbReference>
<evidence type="ECO:0000313" key="1">
    <source>
        <dbReference type="EMBL" id="KAG2298979.1"/>
    </source>
</evidence>
<gene>
    <name evidence="1" type="ORF">Bca52824_035451</name>
</gene>